<dbReference type="RefSeq" id="WP_170171251.1">
    <property type="nucleotide sequence ID" value="NZ_JABEOV010000015.1"/>
</dbReference>
<evidence type="ECO:0000313" key="6">
    <source>
        <dbReference type="Proteomes" id="UP000557656"/>
    </source>
</evidence>
<dbReference type="Proteomes" id="UP000531581">
    <property type="component" value="Unassembled WGS sequence"/>
</dbReference>
<gene>
    <name evidence="3" type="ORF">HKX05_11280</name>
    <name evidence="4" type="ORF">HLV41_08135</name>
</gene>
<comment type="caution">
    <text evidence="4">The sequence shown here is derived from an EMBL/GenBank/DDBJ whole genome shotgun (WGS) entry which is preliminary data.</text>
</comment>
<proteinExistence type="predicted"/>
<dbReference type="EMBL" id="JABYQV010000005">
    <property type="protein sequence ID" value="NVP31009.1"/>
    <property type="molecule type" value="Genomic_DNA"/>
</dbReference>
<accession>A0A7Y7QVA6</accession>
<reference evidence="5 6" key="1">
    <citation type="submission" date="2020-05" db="EMBL/GenBank/DDBJ databases">
        <title>Draft Genome Sequences of Sphingomonas sp. Isolated from the International Space Station.</title>
        <authorList>
            <person name="Bijlani S."/>
            <person name="Singh N.K."/>
            <person name="Mason C.E."/>
            <person name="Wang C.C."/>
            <person name="Venkateswaran K."/>
        </authorList>
    </citation>
    <scope>NUCLEOTIDE SEQUENCE [LARGE SCALE GENOMIC DNA]</scope>
    <source>
        <strain evidence="3 6">IIF7SW-B5</strain>
        <strain evidence="4">ISS-IIF7SWP</strain>
    </source>
</reference>
<feature type="compositionally biased region" description="Polar residues" evidence="1">
    <location>
        <begin position="298"/>
        <end position="311"/>
    </location>
</feature>
<evidence type="ECO:0000313" key="3">
    <source>
        <dbReference type="EMBL" id="NNG53934.1"/>
    </source>
</evidence>
<protein>
    <submittedName>
        <fullName evidence="4">Uncharacterized protein</fullName>
    </submittedName>
</protein>
<dbReference type="Proteomes" id="UP000557656">
    <property type="component" value="Unassembled WGS sequence"/>
</dbReference>
<feature type="transmembrane region" description="Helical" evidence="2">
    <location>
        <begin position="20"/>
        <end position="39"/>
    </location>
</feature>
<dbReference type="AlphaFoldDB" id="A0A7Y7QVA6"/>
<dbReference type="EMBL" id="JABEOV010000015">
    <property type="protein sequence ID" value="NNG53934.1"/>
    <property type="molecule type" value="Genomic_DNA"/>
</dbReference>
<evidence type="ECO:0000256" key="1">
    <source>
        <dbReference type="SAM" id="MobiDB-lite"/>
    </source>
</evidence>
<sequence length="311" mass="32254">MSDFAPIDRPPPRGPRTGAIFALLLIAFIAGSLLMAYAMRHLSWFGGTDATTHQVATAKPGTNAAPASDAAHGASDPVALATREAALAAQLATLETRAATLATDTTAAGSQAGRAESILVAAATRRAIDRGQPLGYLEEQLRVRFGATAPSAVSVLIASARQPVTIEGLRQKLDELAPDLVVNGSNGWWEGLRQELGHLIVIREAGTPSSNPTERLANVRKLLDGGQVEAARAEIARLPGADVARGWQHDAQRYVLSHRALDVIENTALVAAIAAPPAPIVTTPMAGTPPATAPSPQEAPTAQNAPTSPTI</sequence>
<keyword evidence="2" id="KW-0472">Membrane</keyword>
<feature type="region of interest" description="Disordered" evidence="1">
    <location>
        <begin position="282"/>
        <end position="311"/>
    </location>
</feature>
<name>A0A7Y7QVA6_9SPHN</name>
<keyword evidence="2" id="KW-0812">Transmembrane</keyword>
<evidence type="ECO:0000313" key="4">
    <source>
        <dbReference type="EMBL" id="NVP31009.1"/>
    </source>
</evidence>
<keyword evidence="2" id="KW-1133">Transmembrane helix</keyword>
<organism evidence="4 5">
    <name type="scientific">Sphingomonas sanguinis</name>
    <dbReference type="NCBI Taxonomy" id="33051"/>
    <lineage>
        <taxon>Bacteria</taxon>
        <taxon>Pseudomonadati</taxon>
        <taxon>Pseudomonadota</taxon>
        <taxon>Alphaproteobacteria</taxon>
        <taxon>Sphingomonadales</taxon>
        <taxon>Sphingomonadaceae</taxon>
        <taxon>Sphingomonas</taxon>
    </lineage>
</organism>
<evidence type="ECO:0000313" key="5">
    <source>
        <dbReference type="Proteomes" id="UP000531581"/>
    </source>
</evidence>
<keyword evidence="6" id="KW-1185">Reference proteome</keyword>
<evidence type="ECO:0000256" key="2">
    <source>
        <dbReference type="SAM" id="Phobius"/>
    </source>
</evidence>